<dbReference type="SUPFAM" id="SSF55166">
    <property type="entry name" value="Hedgehog/DD-peptidase"/>
    <property type="match status" value="1"/>
</dbReference>
<evidence type="ECO:0000313" key="2">
    <source>
        <dbReference type="EMBL" id="CAB4186363.1"/>
    </source>
</evidence>
<dbReference type="Gene3D" id="3.30.1380.10">
    <property type="match status" value="1"/>
</dbReference>
<keyword evidence="2" id="KW-0121">Carboxypeptidase</keyword>
<feature type="domain" description="Peptidase M15C" evidence="1">
    <location>
        <begin position="89"/>
        <end position="149"/>
    </location>
</feature>
<keyword evidence="2" id="KW-0645">Protease</keyword>
<accession>A0A6J5QPK6</accession>
<proteinExistence type="predicted"/>
<keyword evidence="2" id="KW-0378">Hydrolase</keyword>
<reference evidence="2" key="1">
    <citation type="submission" date="2020-05" db="EMBL/GenBank/DDBJ databases">
        <authorList>
            <person name="Chiriac C."/>
            <person name="Salcher M."/>
            <person name="Ghai R."/>
            <person name="Kavagutti S V."/>
        </authorList>
    </citation>
    <scope>NUCLEOTIDE SEQUENCE</scope>
</reference>
<name>A0A6J5QPK6_9CAUD</name>
<dbReference type="GO" id="GO:0004180">
    <property type="term" value="F:carboxypeptidase activity"/>
    <property type="evidence" value="ECO:0007669"/>
    <property type="project" value="UniProtKB-KW"/>
</dbReference>
<dbReference type="Pfam" id="PF13539">
    <property type="entry name" value="Peptidase_M15_4"/>
    <property type="match status" value="1"/>
</dbReference>
<organism evidence="2">
    <name type="scientific">uncultured Caudovirales phage</name>
    <dbReference type="NCBI Taxonomy" id="2100421"/>
    <lineage>
        <taxon>Viruses</taxon>
        <taxon>Duplodnaviria</taxon>
        <taxon>Heunggongvirae</taxon>
        <taxon>Uroviricota</taxon>
        <taxon>Caudoviricetes</taxon>
        <taxon>Peduoviridae</taxon>
        <taxon>Maltschvirus</taxon>
        <taxon>Maltschvirus maltsch</taxon>
    </lineage>
</organism>
<evidence type="ECO:0000259" key="1">
    <source>
        <dbReference type="Pfam" id="PF13539"/>
    </source>
</evidence>
<gene>
    <name evidence="2" type="ORF">UFOVP1145_9</name>
</gene>
<sequence>MRPLASGIAAMPTTSLKSDNGWPASKDPAEIGIKSYAVKGTTIKLRCAEKVAPLLTGFAAEFNATIEPIDHGALDDWGYCFRMVRGREDRLSNHSSGTAIDLNATKHPLGAENTFTPEKTLAVLALAAKYGLKSGITYKLRKDPMHFEVCLSPKQVKERIAALGLETNG</sequence>
<dbReference type="InterPro" id="IPR039561">
    <property type="entry name" value="Peptidase_M15C"/>
</dbReference>
<protein>
    <submittedName>
        <fullName evidence="2">D-alanyl-D-alanine carboxypeptidase</fullName>
    </submittedName>
</protein>
<dbReference type="InterPro" id="IPR009045">
    <property type="entry name" value="Zn_M74/Hedgehog-like"/>
</dbReference>
<dbReference type="EMBL" id="LR797093">
    <property type="protein sequence ID" value="CAB4186363.1"/>
    <property type="molecule type" value="Genomic_DNA"/>
</dbReference>